<evidence type="ECO:0000313" key="1">
    <source>
        <dbReference type="EMBL" id="EGV31720.1"/>
    </source>
</evidence>
<keyword evidence="2" id="KW-1185">Reference proteome</keyword>
<sequence length="154" mass="16040">MAVICIGATCQAQAGSLVVDNGEITDVVNVEIRGELYDLKFVDSSFNGGYPANFAGYGALACDAVKAIVAASDSGTLRVRQDLKPRGCASSDACTILVPNHATGAAPSATMSYACELIHVGGQLRSGDPQWPFDPSMDTGYMPDMTYAILTPAQ</sequence>
<dbReference type="AlphaFoldDB" id="G2E0U8"/>
<accession>G2E0U8</accession>
<dbReference type="EMBL" id="AFWT01000011">
    <property type="protein sequence ID" value="EGV31720.1"/>
    <property type="molecule type" value="Genomic_DNA"/>
</dbReference>
<name>G2E0U8_9GAMM</name>
<dbReference type="eggNOG" id="ENOG5032R3Y">
    <property type="taxonomic scope" value="Bacteria"/>
</dbReference>
<dbReference type="Proteomes" id="UP000004200">
    <property type="component" value="Unassembled WGS sequence"/>
</dbReference>
<reference evidence="1 2" key="1">
    <citation type="submission" date="2011-06" db="EMBL/GenBank/DDBJ databases">
        <title>The draft genome of Thiorhodococcus drewsii AZ1.</title>
        <authorList>
            <consortium name="US DOE Joint Genome Institute (JGI-PGF)"/>
            <person name="Lucas S."/>
            <person name="Han J."/>
            <person name="Lapidus A."/>
            <person name="Cheng J.-F."/>
            <person name="Goodwin L."/>
            <person name="Pitluck S."/>
            <person name="Peters L."/>
            <person name="Land M.L."/>
            <person name="Hauser L."/>
            <person name="Vogl K."/>
            <person name="Liu Z."/>
            <person name="Imhoff J."/>
            <person name="Thiel V."/>
            <person name="Frigaard N.-U."/>
            <person name="Bryant D.A."/>
            <person name="Woyke T.J."/>
        </authorList>
    </citation>
    <scope>NUCLEOTIDE SEQUENCE [LARGE SCALE GENOMIC DNA]</scope>
    <source>
        <strain evidence="1 2">AZ1</strain>
    </source>
</reference>
<gene>
    <name evidence="1" type="ORF">ThidrDRAFT_1921</name>
</gene>
<proteinExistence type="predicted"/>
<comment type="caution">
    <text evidence="1">The sequence shown here is derived from an EMBL/GenBank/DDBJ whole genome shotgun (WGS) entry which is preliminary data.</text>
</comment>
<protein>
    <submittedName>
        <fullName evidence="1">Uncharacterized protein</fullName>
    </submittedName>
</protein>
<organism evidence="1 2">
    <name type="scientific">Thiorhodococcus drewsii AZ1</name>
    <dbReference type="NCBI Taxonomy" id="765913"/>
    <lineage>
        <taxon>Bacteria</taxon>
        <taxon>Pseudomonadati</taxon>
        <taxon>Pseudomonadota</taxon>
        <taxon>Gammaproteobacteria</taxon>
        <taxon>Chromatiales</taxon>
        <taxon>Chromatiaceae</taxon>
        <taxon>Thiorhodococcus</taxon>
    </lineage>
</organism>
<dbReference type="STRING" id="765913.ThidrDRAFT_1921"/>
<evidence type="ECO:0000313" key="2">
    <source>
        <dbReference type="Proteomes" id="UP000004200"/>
    </source>
</evidence>